<reference evidence="2" key="1">
    <citation type="submission" date="2017-09" db="EMBL/GenBank/DDBJ databases">
        <authorList>
            <person name="Varghese N."/>
            <person name="Submissions S."/>
        </authorList>
    </citation>
    <scope>NUCLEOTIDE SEQUENCE [LARGE SCALE GENOMIC DNA]</scope>
    <source>
        <strain evidence="2">JKS000234</strain>
    </source>
</reference>
<dbReference type="AlphaFoldDB" id="A0A286BWB4"/>
<evidence type="ECO:0000313" key="1">
    <source>
        <dbReference type="EMBL" id="SOD38441.1"/>
    </source>
</evidence>
<evidence type="ECO:0008006" key="3">
    <source>
        <dbReference type="Google" id="ProtNLM"/>
    </source>
</evidence>
<evidence type="ECO:0000313" key="2">
    <source>
        <dbReference type="Proteomes" id="UP000219271"/>
    </source>
</evidence>
<protein>
    <recommendedName>
        <fullName evidence="3">Flavoprotein</fullName>
    </recommendedName>
</protein>
<sequence length="222" mass="24695">MTEKDIERIVALTLQRLRPPTLLLISEAQEYQKIIHARLEACHCVYRLAFEGGAEEALWHSLGNVHEDEGWLRTLSSVPYRAMVIPFLSYALAADVVNGVMHRPFAKAIHQALSCGLPVFALPYYCDPDSEINRLKGNSAHPGYVKHVQATLLTLKKMGVTLCSLDELIANLMGSEIPDARASVRRYITVNDIINKKVKADIPGALLTDAASDYLKNQKKNT</sequence>
<organism evidence="1 2">
    <name type="scientific">Candidatus Pantoea floridensis</name>
    <dbReference type="NCBI Taxonomy" id="1938870"/>
    <lineage>
        <taxon>Bacteria</taxon>
        <taxon>Pseudomonadati</taxon>
        <taxon>Pseudomonadota</taxon>
        <taxon>Gammaproteobacteria</taxon>
        <taxon>Enterobacterales</taxon>
        <taxon>Erwiniaceae</taxon>
        <taxon>Pantoea</taxon>
    </lineage>
</organism>
<dbReference type="EMBL" id="OCMY01000001">
    <property type="protein sequence ID" value="SOD38441.1"/>
    <property type="molecule type" value="Genomic_DNA"/>
</dbReference>
<proteinExistence type="predicted"/>
<keyword evidence="2" id="KW-1185">Reference proteome</keyword>
<dbReference type="OrthoDB" id="6492516at2"/>
<dbReference type="Proteomes" id="UP000219271">
    <property type="component" value="Unassembled WGS sequence"/>
</dbReference>
<name>A0A286BWB4_9GAMM</name>
<gene>
    <name evidence="1" type="ORF">SAMN06273570_2856</name>
</gene>
<dbReference type="RefSeq" id="WP_097096359.1">
    <property type="nucleotide sequence ID" value="NZ_OCMY01000001.1"/>
</dbReference>
<accession>A0A286BWB4</accession>